<feature type="region of interest" description="Disordered" evidence="5">
    <location>
        <begin position="647"/>
        <end position="723"/>
    </location>
</feature>
<comment type="similarity">
    <text evidence="4">Belongs to the cyclin family.</text>
</comment>
<feature type="compositionally biased region" description="Low complexity" evidence="5">
    <location>
        <begin position="679"/>
        <end position="688"/>
    </location>
</feature>
<dbReference type="PANTHER" id="PTHR10177">
    <property type="entry name" value="CYCLINS"/>
    <property type="match status" value="1"/>
</dbReference>
<feature type="compositionally biased region" description="Low complexity" evidence="5">
    <location>
        <begin position="268"/>
        <end position="282"/>
    </location>
</feature>
<dbReference type="InterPro" id="IPR036915">
    <property type="entry name" value="Cyclin-like_sf"/>
</dbReference>
<feature type="compositionally biased region" description="Polar residues" evidence="5">
    <location>
        <begin position="169"/>
        <end position="181"/>
    </location>
</feature>
<feature type="compositionally biased region" description="Pro residues" evidence="5">
    <location>
        <begin position="196"/>
        <end position="205"/>
    </location>
</feature>
<keyword evidence="8" id="KW-1185">Reference proteome</keyword>
<evidence type="ECO:0000313" key="8">
    <source>
        <dbReference type="Proteomes" id="UP000001819"/>
    </source>
</evidence>
<gene>
    <name evidence="9 10" type="primary">CycE</name>
</gene>
<feature type="region of interest" description="Disordered" evidence="5">
    <location>
        <begin position="252"/>
        <end position="290"/>
    </location>
</feature>
<dbReference type="CDD" id="cd20520">
    <property type="entry name" value="CYCLIN_CCNE_rpt2"/>
    <property type="match status" value="1"/>
</dbReference>
<dbReference type="RefSeq" id="XP_033236862.1">
    <property type="nucleotide sequence ID" value="XM_033380971.1"/>
</dbReference>
<evidence type="ECO:0000256" key="1">
    <source>
        <dbReference type="ARBA" id="ARBA00022618"/>
    </source>
</evidence>
<dbReference type="Pfam" id="PF00134">
    <property type="entry name" value="Cyclin_N"/>
    <property type="match status" value="1"/>
</dbReference>
<evidence type="ECO:0000256" key="4">
    <source>
        <dbReference type="RuleBase" id="RU000383"/>
    </source>
</evidence>
<feature type="compositionally biased region" description="Low complexity" evidence="5">
    <location>
        <begin position="25"/>
        <end position="49"/>
    </location>
</feature>
<dbReference type="GO" id="GO:0000278">
    <property type="term" value="P:mitotic cell cycle"/>
    <property type="evidence" value="ECO:0007669"/>
    <property type="project" value="UniProtKB-ARBA"/>
</dbReference>
<feature type="region of interest" description="Disordered" evidence="5">
    <location>
        <begin position="1"/>
        <end position="63"/>
    </location>
</feature>
<feature type="region of interest" description="Disordered" evidence="5">
    <location>
        <begin position="95"/>
        <end position="218"/>
    </location>
</feature>
<dbReference type="Pfam" id="PF02984">
    <property type="entry name" value="Cyclin_C"/>
    <property type="match status" value="1"/>
</dbReference>
<evidence type="ECO:0000256" key="2">
    <source>
        <dbReference type="ARBA" id="ARBA00023127"/>
    </source>
</evidence>
<dbReference type="RefSeq" id="XP_001356167.4">
    <property type="nucleotide sequence ID" value="XM_001356131.4"/>
</dbReference>
<evidence type="ECO:0000256" key="5">
    <source>
        <dbReference type="SAM" id="MobiDB-lite"/>
    </source>
</evidence>
<evidence type="ECO:0000313" key="9">
    <source>
        <dbReference type="RefSeq" id="XP_001356167.4"/>
    </source>
</evidence>
<evidence type="ECO:0000259" key="6">
    <source>
        <dbReference type="SMART" id="SM00385"/>
    </source>
</evidence>
<name>A0A6I8UIS9_DROPS</name>
<dbReference type="GO" id="GO:0051301">
    <property type="term" value="P:cell division"/>
    <property type="evidence" value="ECO:0007669"/>
    <property type="project" value="UniProtKB-KW"/>
</dbReference>
<dbReference type="SUPFAM" id="SSF47954">
    <property type="entry name" value="Cyclin-like"/>
    <property type="match status" value="2"/>
</dbReference>
<feature type="domain" description="Cyclin-like" evidence="6">
    <location>
        <begin position="374"/>
        <end position="459"/>
    </location>
</feature>
<protein>
    <submittedName>
        <fullName evidence="9 10">G1/S-specific cyclin-E isoform X1</fullName>
    </submittedName>
</protein>
<accession>A0A6I8UIS9</accession>
<dbReference type="InterPro" id="IPR004367">
    <property type="entry name" value="Cyclin_C-dom"/>
</dbReference>
<dbReference type="InterPro" id="IPR006671">
    <property type="entry name" value="Cyclin_N"/>
</dbReference>
<evidence type="ECO:0000256" key="3">
    <source>
        <dbReference type="ARBA" id="ARBA00023306"/>
    </source>
</evidence>
<dbReference type="PROSITE" id="PS00292">
    <property type="entry name" value="CYCLINS"/>
    <property type="match status" value="1"/>
</dbReference>
<reference evidence="9 10" key="1">
    <citation type="submission" date="2025-04" db="UniProtKB">
        <authorList>
            <consortium name="RefSeq"/>
        </authorList>
    </citation>
    <scope>IDENTIFICATION</scope>
    <source>
        <strain evidence="9 10">MV-25-SWS-2005</strain>
        <tissue evidence="9 10">Whole body</tissue>
    </source>
</reference>
<dbReference type="InterPro" id="IPR048258">
    <property type="entry name" value="Cyclins_cyclin-box"/>
</dbReference>
<dbReference type="FunFam" id="1.10.472.10:FF:000159">
    <property type="entry name" value="G1/S-specific cyclin-E isoform X2"/>
    <property type="match status" value="1"/>
</dbReference>
<evidence type="ECO:0000313" key="10">
    <source>
        <dbReference type="RefSeq" id="XP_033236862.1"/>
    </source>
</evidence>
<dbReference type="KEGG" id="dpo:4816733"/>
<dbReference type="CDD" id="cd20519">
    <property type="entry name" value="CYCLIN_CCNE_rpt1"/>
    <property type="match status" value="1"/>
</dbReference>
<dbReference type="SMART" id="SM00385">
    <property type="entry name" value="CYCLIN"/>
    <property type="match status" value="1"/>
</dbReference>
<dbReference type="InterPro" id="IPR013763">
    <property type="entry name" value="Cyclin-like_dom"/>
</dbReference>
<keyword evidence="1" id="KW-0132">Cell division</keyword>
<feature type="compositionally biased region" description="Polar residues" evidence="5">
    <location>
        <begin position="7"/>
        <end position="17"/>
    </location>
</feature>
<evidence type="ECO:0000259" key="7">
    <source>
        <dbReference type="SMART" id="SM01332"/>
    </source>
</evidence>
<dbReference type="GO" id="GO:0005634">
    <property type="term" value="C:nucleus"/>
    <property type="evidence" value="ECO:0007669"/>
    <property type="project" value="UniProtKB-ARBA"/>
</dbReference>
<keyword evidence="2 4" id="KW-0195">Cyclin</keyword>
<dbReference type="Proteomes" id="UP000001819">
    <property type="component" value="Chromosome 4"/>
</dbReference>
<dbReference type="InterPro" id="IPR039361">
    <property type="entry name" value="Cyclin"/>
</dbReference>
<sequence>MGLYDKSFSTTSSTEPNGSVVRTGASASTEEAASSNIVVVVNSSSCSSSPAPPSSPSAAAAAAASSSSLAAAAAASAPFIAQKELPGIEVEMCSCDNQNPATSAANATTSNGIKRKRRFSSSDSNDDAKDPELGFEPPSAKRQQRLPAIYGSDQSSNLSSVASSVYTSPGQSTQELLSIRSSPADELPEASHSPLPDSPDSPPSPDRGSAKQAPVVVRYAVDQVGSNSLAAVTEQQDQEDDDLLDDSCEEYSYDEEDELDEEDDEEINSSNISPASSGSNPPMTDYGAKTPQMTLSNIVKDMSQLEEYSGLNCMSPAVESSLRQCPLPALAWANAADVWKLMCHRDDQDSRLRSTTMLEQHPGLQPRMRAILLDWLIEVCEVYKLHRETFYLAVDYLDRYLHVAHKVLKTHLQLIGITCLFVAAKVEEIYPPKIGEFAYVTDGACTERDIRQHEKILLQALDWDISPITITGWLGVYMQLNVNNRTPASFMQIGKENATEKAADDAFIYPQFSGFEFVQTSQLLDLCTLDVAMANYPYSVLAAAAISHTFSRETALRCSGLDWQVIQPCARWMEPFFQVISKKAVYLQVNEQNEQVSNKFGLGHVCPNIVTDDSHIIQTHTTTMDMYDELLMVQDALHAMRVRTQASPATALRAPESVLTPPASSHKPDEELGDEEEPSANSSSSSGIKSGGGIRSSTSCHAAHRGNIATAGSIMAENSRGNR</sequence>
<organism evidence="8 9">
    <name type="scientific">Drosophila pseudoobscura pseudoobscura</name>
    <name type="common">Fruit fly</name>
    <dbReference type="NCBI Taxonomy" id="46245"/>
    <lineage>
        <taxon>Eukaryota</taxon>
        <taxon>Metazoa</taxon>
        <taxon>Ecdysozoa</taxon>
        <taxon>Arthropoda</taxon>
        <taxon>Hexapoda</taxon>
        <taxon>Insecta</taxon>
        <taxon>Pterygota</taxon>
        <taxon>Neoptera</taxon>
        <taxon>Endopterygota</taxon>
        <taxon>Diptera</taxon>
        <taxon>Brachycera</taxon>
        <taxon>Muscomorpha</taxon>
        <taxon>Ephydroidea</taxon>
        <taxon>Drosophilidae</taxon>
        <taxon>Drosophila</taxon>
        <taxon>Sophophora</taxon>
    </lineage>
</organism>
<dbReference type="ExpressionAtlas" id="A0A6I8UIS9">
    <property type="expression patterns" value="baseline"/>
</dbReference>
<keyword evidence="3" id="KW-0131">Cell cycle</keyword>
<feature type="compositionally biased region" description="Low complexity" evidence="5">
    <location>
        <begin position="101"/>
        <end position="111"/>
    </location>
</feature>
<dbReference type="AlphaFoldDB" id="A0A6I8UIS9"/>
<dbReference type="SMART" id="SM01332">
    <property type="entry name" value="Cyclin_C"/>
    <property type="match status" value="1"/>
</dbReference>
<feature type="compositionally biased region" description="Acidic residues" evidence="5">
    <location>
        <begin position="252"/>
        <end position="267"/>
    </location>
</feature>
<dbReference type="FunFam" id="1.10.472.10:FF:000001">
    <property type="entry name" value="G2/mitotic-specific cyclin"/>
    <property type="match status" value="1"/>
</dbReference>
<feature type="domain" description="Cyclin C-terminal" evidence="7">
    <location>
        <begin position="468"/>
        <end position="602"/>
    </location>
</feature>
<feature type="compositionally biased region" description="Low complexity" evidence="5">
    <location>
        <begin position="152"/>
        <end position="168"/>
    </location>
</feature>
<proteinExistence type="inferred from homology"/>
<dbReference type="Gene3D" id="1.10.472.10">
    <property type="entry name" value="Cyclin-like"/>
    <property type="match status" value="2"/>
</dbReference>